<feature type="chain" id="PRO_5012240262" evidence="2">
    <location>
        <begin position="19"/>
        <end position="212"/>
    </location>
</feature>
<organism evidence="3 4">
    <name type="scientific">Folsomia candida</name>
    <name type="common">Springtail</name>
    <dbReference type="NCBI Taxonomy" id="158441"/>
    <lineage>
        <taxon>Eukaryota</taxon>
        <taxon>Metazoa</taxon>
        <taxon>Ecdysozoa</taxon>
        <taxon>Arthropoda</taxon>
        <taxon>Hexapoda</taxon>
        <taxon>Collembola</taxon>
        <taxon>Entomobryomorpha</taxon>
        <taxon>Isotomoidea</taxon>
        <taxon>Isotomidae</taxon>
        <taxon>Proisotominae</taxon>
        <taxon>Folsomia</taxon>
    </lineage>
</organism>
<feature type="signal peptide" evidence="2">
    <location>
        <begin position="1"/>
        <end position="18"/>
    </location>
</feature>
<name>A0A226EFD5_FOLCA</name>
<evidence type="ECO:0000313" key="3">
    <source>
        <dbReference type="EMBL" id="OXA55968.1"/>
    </source>
</evidence>
<dbReference type="EMBL" id="LNIX01000004">
    <property type="protein sequence ID" value="OXA55968.1"/>
    <property type="molecule type" value="Genomic_DNA"/>
</dbReference>
<accession>A0A226EFD5</accession>
<dbReference type="Proteomes" id="UP000198287">
    <property type="component" value="Unassembled WGS sequence"/>
</dbReference>
<proteinExistence type="predicted"/>
<keyword evidence="4" id="KW-1185">Reference proteome</keyword>
<reference evidence="3 4" key="1">
    <citation type="submission" date="2015-12" db="EMBL/GenBank/DDBJ databases">
        <title>The genome of Folsomia candida.</title>
        <authorList>
            <person name="Faddeeva A."/>
            <person name="Derks M.F."/>
            <person name="Anvar Y."/>
            <person name="Smit S."/>
            <person name="Van Straalen N."/>
            <person name="Roelofs D."/>
        </authorList>
    </citation>
    <scope>NUCLEOTIDE SEQUENCE [LARGE SCALE GENOMIC DNA]</scope>
    <source>
        <strain evidence="3 4">VU population</strain>
        <tissue evidence="3">Whole body</tissue>
    </source>
</reference>
<gene>
    <name evidence="3" type="ORF">Fcan01_09227</name>
</gene>
<dbReference type="OMA" id="TANRCHI"/>
<dbReference type="AlphaFoldDB" id="A0A226EFD5"/>
<feature type="region of interest" description="Disordered" evidence="1">
    <location>
        <begin position="93"/>
        <end position="120"/>
    </location>
</feature>
<evidence type="ECO:0000313" key="4">
    <source>
        <dbReference type="Proteomes" id="UP000198287"/>
    </source>
</evidence>
<keyword evidence="2" id="KW-0732">Signal</keyword>
<protein>
    <submittedName>
        <fullName evidence="3">Uncharacterized protein</fullName>
    </submittedName>
</protein>
<sequence length="212" mass="24075">MQWFIASILLLILSQGLCCFFTFRKSPSESPATLSTEESSYSAKSTRSRFYIEVEEGPNHVTTINAIKKLPPIKNQKLDSGIVLDEFVLEPEPPSIQSQIDPSEDEVDLSTTTPDPRDAEIQKDWKGSCDAKHWDVCSQMDEIHVRNVHNKTKEGKTTLVHLQLNCINLNITCLSNGWTVNRCQLICMSKCNTEMLQKYDEYVDHDGPCNYT</sequence>
<evidence type="ECO:0000256" key="2">
    <source>
        <dbReference type="SAM" id="SignalP"/>
    </source>
</evidence>
<dbReference type="OrthoDB" id="10574120at2759"/>
<evidence type="ECO:0000256" key="1">
    <source>
        <dbReference type="SAM" id="MobiDB-lite"/>
    </source>
</evidence>
<comment type="caution">
    <text evidence="3">The sequence shown here is derived from an EMBL/GenBank/DDBJ whole genome shotgun (WGS) entry which is preliminary data.</text>
</comment>